<evidence type="ECO:0000259" key="2">
    <source>
        <dbReference type="Pfam" id="PF03629"/>
    </source>
</evidence>
<dbReference type="NCBIfam" id="TIGR04183">
    <property type="entry name" value="Por_Secre_tail"/>
    <property type="match status" value="1"/>
</dbReference>
<feature type="domain" description="Sialate O-acetylesterase" evidence="2">
    <location>
        <begin position="127"/>
        <end position="312"/>
    </location>
</feature>
<proteinExistence type="predicted"/>
<sequence>MRYRIILPVVAKALLLVCLVSSTVFSQIKITSPTFQAVYQRDISGQRELTVSGTFTALMDKIEIRAVPVVQGQGVETPWQDLQVAPKGGVFMGTITLYGGWYTLEVRGIADGKVVGRDVLARVGIGEVFLIAGQSNAQGLKGKPTPPGANDDRVLYIDNYENDPDGRYNDLLTDPVPPTFSKITSDIKTMSPRGQTAWCWGALGDLLVSKLNVPVLFINAAWEGTSVTNWAESASGQRTVSYYGYKYNTGMPYANLRISARNYGNQYGLRAVLWMQGETDGFFGTPSALYRTSLQKIIDQLSIDTQKRIYWVIARTSLSSGDDKVDPKPYPGIIAAQNAVLSTPFNPTYAGPETDPLVPDRKDGLHFEGEDQLRILANAWNQSLDADFFSRVTPVAPAAVPAITASCVTENNAVRLSLPAGYASYEWKSTREDNPISTPKSSTITVSKADTYRATVRDAAGNSILTSVVVLDHDAKPTQPSIIQQGEQQACADSSFQFSVNDGGNIYDWYKQGSTTPIASGVTAQIAESGNYYVRAQNIFGCISENSTASTLTVRAAITKPTIEPSGPFSVSASIPEGTQVNESFVWRRPGTESDTTATLIKILKSGEYSVKAKVTYTIGNNSLVCYSDTASREFKTNEQNEVVIYPNPSQGTYIYIESRDNIRDAAVELFDIRGNLIKTTPPALLNSRMQIDVGLLPTGKYILRVTGQGQSLTKQIVIK</sequence>
<dbReference type="Proteomes" id="UP000002011">
    <property type="component" value="Chromosome"/>
</dbReference>
<dbReference type="Pfam" id="PF18962">
    <property type="entry name" value="Por_Secre_tail"/>
    <property type="match status" value="1"/>
</dbReference>
<dbReference type="RefSeq" id="WP_015813535.1">
    <property type="nucleotide sequence ID" value="NC_013037.1"/>
</dbReference>
<gene>
    <name evidence="5" type="ordered locus">Dfer_4089</name>
</gene>
<evidence type="ECO:0000259" key="4">
    <source>
        <dbReference type="Pfam" id="PF19081"/>
    </source>
</evidence>
<feature type="domain" description="Secretion system C-terminal sorting" evidence="3">
    <location>
        <begin position="645"/>
        <end position="719"/>
    </location>
</feature>
<organism evidence="5 6">
    <name type="scientific">Dyadobacter fermentans (strain ATCC 700827 / DSM 18053 / CIP 107007 / KCTC 52180 / NS114)</name>
    <dbReference type="NCBI Taxonomy" id="471854"/>
    <lineage>
        <taxon>Bacteria</taxon>
        <taxon>Pseudomonadati</taxon>
        <taxon>Bacteroidota</taxon>
        <taxon>Cytophagia</taxon>
        <taxon>Cytophagales</taxon>
        <taxon>Spirosomataceae</taxon>
        <taxon>Dyadobacter</taxon>
    </lineage>
</organism>
<dbReference type="GO" id="GO:0016788">
    <property type="term" value="F:hydrolase activity, acting on ester bonds"/>
    <property type="evidence" value="ECO:0007669"/>
    <property type="project" value="UniProtKB-ARBA"/>
</dbReference>
<dbReference type="SUPFAM" id="SSF52266">
    <property type="entry name" value="SGNH hydrolase"/>
    <property type="match status" value="1"/>
</dbReference>
<dbReference type="Gene3D" id="3.40.50.1110">
    <property type="entry name" value="SGNH hydrolase"/>
    <property type="match status" value="1"/>
</dbReference>
<dbReference type="HOGENOM" id="CLU_343185_0_0_10"/>
<evidence type="ECO:0000256" key="1">
    <source>
        <dbReference type="ARBA" id="ARBA00022801"/>
    </source>
</evidence>
<dbReference type="InterPro" id="IPR026444">
    <property type="entry name" value="Secre_tail"/>
</dbReference>
<feature type="domain" description="Ig-like" evidence="4">
    <location>
        <begin position="477"/>
        <end position="554"/>
    </location>
</feature>
<dbReference type="InterPro" id="IPR044023">
    <property type="entry name" value="Ig_7"/>
</dbReference>
<keyword evidence="1" id="KW-0378">Hydrolase</keyword>
<keyword evidence="6" id="KW-1185">Reference proteome</keyword>
<reference evidence="5 6" key="1">
    <citation type="journal article" date="2009" name="Stand. Genomic Sci.">
        <title>Complete genome sequence of Dyadobacter fermentans type strain (NS114).</title>
        <authorList>
            <person name="Lang E."/>
            <person name="Lapidus A."/>
            <person name="Chertkov O."/>
            <person name="Brettin T."/>
            <person name="Detter J.C."/>
            <person name="Han C."/>
            <person name="Copeland A."/>
            <person name="Glavina Del Rio T."/>
            <person name="Nolan M."/>
            <person name="Chen F."/>
            <person name="Lucas S."/>
            <person name="Tice H."/>
            <person name="Cheng J.F."/>
            <person name="Land M."/>
            <person name="Hauser L."/>
            <person name="Chang Y.J."/>
            <person name="Jeffries C.D."/>
            <person name="Kopitz M."/>
            <person name="Bruce D."/>
            <person name="Goodwin L."/>
            <person name="Pitluck S."/>
            <person name="Ovchinnikova G."/>
            <person name="Pati A."/>
            <person name="Ivanova N."/>
            <person name="Mavrommatis K."/>
            <person name="Chen A."/>
            <person name="Palaniappan K."/>
            <person name="Chain P."/>
            <person name="Bristow J."/>
            <person name="Eisen J.A."/>
            <person name="Markowitz V."/>
            <person name="Hugenholtz P."/>
            <person name="Goker M."/>
            <person name="Rohde M."/>
            <person name="Kyrpides N.C."/>
            <person name="Klenk H.P."/>
        </authorList>
    </citation>
    <scope>NUCLEOTIDE SEQUENCE [LARGE SCALE GENOMIC DNA]</scope>
    <source>
        <strain evidence="6">ATCC 700827 / DSM 18053 / CIP 107007 / KCTC 52180 / NS114</strain>
    </source>
</reference>
<dbReference type="EMBL" id="CP001619">
    <property type="protein sequence ID" value="ACT95292.1"/>
    <property type="molecule type" value="Genomic_DNA"/>
</dbReference>
<protein>
    <recommendedName>
        <fullName evidence="7">Sialate O-acetylesterase domain-containing protein</fullName>
    </recommendedName>
</protein>
<dbReference type="Pfam" id="PF03629">
    <property type="entry name" value="SASA"/>
    <property type="match status" value="1"/>
</dbReference>
<accession>C6VZW5</accession>
<dbReference type="eggNOG" id="COG2755">
    <property type="taxonomic scope" value="Bacteria"/>
</dbReference>
<evidence type="ECO:0008006" key="7">
    <source>
        <dbReference type="Google" id="ProtNLM"/>
    </source>
</evidence>
<name>C6VZW5_DYAFD</name>
<dbReference type="InterPro" id="IPR036514">
    <property type="entry name" value="SGNH_hydro_sf"/>
</dbReference>
<evidence type="ECO:0000313" key="6">
    <source>
        <dbReference type="Proteomes" id="UP000002011"/>
    </source>
</evidence>
<dbReference type="AlphaFoldDB" id="C6VZW5"/>
<evidence type="ECO:0000313" key="5">
    <source>
        <dbReference type="EMBL" id="ACT95292.1"/>
    </source>
</evidence>
<evidence type="ECO:0000259" key="3">
    <source>
        <dbReference type="Pfam" id="PF18962"/>
    </source>
</evidence>
<dbReference type="STRING" id="471854.Dfer_4089"/>
<dbReference type="KEGG" id="dfe:Dfer_4089"/>
<dbReference type="InterPro" id="IPR005181">
    <property type="entry name" value="SASA"/>
</dbReference>
<dbReference type="Pfam" id="PF19081">
    <property type="entry name" value="Ig_7"/>
    <property type="match status" value="1"/>
</dbReference>